<dbReference type="GO" id="GO:0015074">
    <property type="term" value="P:DNA integration"/>
    <property type="evidence" value="ECO:0007669"/>
    <property type="project" value="InterPro"/>
</dbReference>
<dbReference type="EMBL" id="BK032590">
    <property type="protein sequence ID" value="DAF49880.1"/>
    <property type="molecule type" value="Genomic_DNA"/>
</dbReference>
<dbReference type="Pfam" id="PF14657">
    <property type="entry name" value="Arm-DNA-bind_4"/>
    <property type="match status" value="1"/>
</dbReference>
<dbReference type="GO" id="GO:0003677">
    <property type="term" value="F:DNA binding"/>
    <property type="evidence" value="ECO:0007669"/>
    <property type="project" value="UniProtKB-UniRule"/>
</dbReference>
<dbReference type="Pfam" id="PF14659">
    <property type="entry name" value="Phage_int_SAM_3"/>
    <property type="match status" value="1"/>
</dbReference>
<evidence type="ECO:0000256" key="2">
    <source>
        <dbReference type="PROSITE-ProRule" id="PRU01248"/>
    </source>
</evidence>
<dbReference type="InterPro" id="IPR004107">
    <property type="entry name" value="Integrase_SAM-like_N"/>
</dbReference>
<evidence type="ECO:0000259" key="3">
    <source>
        <dbReference type="PROSITE" id="PS51900"/>
    </source>
</evidence>
<reference evidence="4" key="1">
    <citation type="journal article" date="2021" name="Proc. Natl. Acad. Sci. U.S.A.">
        <title>A Catalog of Tens of Thousands of Viruses from Human Metagenomes Reveals Hidden Associations with Chronic Diseases.</title>
        <authorList>
            <person name="Tisza M.J."/>
            <person name="Buck C.B."/>
        </authorList>
    </citation>
    <scope>NUCLEOTIDE SEQUENCE</scope>
    <source>
        <strain evidence="4">CtHMa1</strain>
    </source>
</reference>
<sequence>MPAYKDNNTGNWFAKFYYTDWQGTKQQKWKRGFATKKEALAFERDFLEKQSANPDMTLQNLYELYMEDMTARLKPSTILTKKNIYRTHILPFFGKKPVNEIKASDVRRWQNQLMNSPKGYSKTYLKTINNQCSFSRKMQNVFASFAKTYFKNRKRTF</sequence>
<dbReference type="Gene3D" id="1.10.150.130">
    <property type="match status" value="1"/>
</dbReference>
<accession>A0A8S5SG34</accession>
<feature type="domain" description="Core-binding (CB)" evidence="3">
    <location>
        <begin position="56"/>
        <end position="154"/>
    </location>
</feature>
<proteinExistence type="predicted"/>
<organism evidence="4">
    <name type="scientific">Myoviridae sp. ctHMa1</name>
    <dbReference type="NCBI Taxonomy" id="2827671"/>
    <lineage>
        <taxon>Viruses</taxon>
        <taxon>Duplodnaviria</taxon>
        <taxon>Heunggongvirae</taxon>
        <taxon>Uroviricota</taxon>
        <taxon>Caudoviricetes</taxon>
    </lineage>
</organism>
<dbReference type="InterPro" id="IPR044068">
    <property type="entry name" value="CB"/>
</dbReference>
<dbReference type="InterPro" id="IPR010998">
    <property type="entry name" value="Integrase_recombinase_N"/>
</dbReference>
<dbReference type="InterPro" id="IPR028259">
    <property type="entry name" value="AP2-like_int_N"/>
</dbReference>
<dbReference type="SUPFAM" id="SSF56349">
    <property type="entry name" value="DNA breaking-rejoining enzymes"/>
    <property type="match status" value="1"/>
</dbReference>
<evidence type="ECO:0000313" key="4">
    <source>
        <dbReference type="EMBL" id="DAF49880.1"/>
    </source>
</evidence>
<protein>
    <submittedName>
        <fullName evidence="4">Integrase</fullName>
    </submittedName>
</protein>
<evidence type="ECO:0000256" key="1">
    <source>
        <dbReference type="ARBA" id="ARBA00023125"/>
    </source>
</evidence>
<dbReference type="InterPro" id="IPR011010">
    <property type="entry name" value="DNA_brk_join_enz"/>
</dbReference>
<keyword evidence="1 2" id="KW-0238">DNA-binding</keyword>
<name>A0A8S5SG34_9CAUD</name>
<dbReference type="PROSITE" id="PS51900">
    <property type="entry name" value="CB"/>
    <property type="match status" value="1"/>
</dbReference>